<organism evidence="2 3">
    <name type="scientific">Rotaria socialis</name>
    <dbReference type="NCBI Taxonomy" id="392032"/>
    <lineage>
        <taxon>Eukaryota</taxon>
        <taxon>Metazoa</taxon>
        <taxon>Spiralia</taxon>
        <taxon>Gnathifera</taxon>
        <taxon>Rotifera</taxon>
        <taxon>Eurotatoria</taxon>
        <taxon>Bdelloidea</taxon>
        <taxon>Philodinida</taxon>
        <taxon>Philodinidae</taxon>
        <taxon>Rotaria</taxon>
    </lineage>
</organism>
<sequence length="91" mass="10065">MSEQIDASKNNDAPNTNENSAAPKTSTLDLTIKTPKDEKDMLIDASSTVKKLNDIMVHEFTTSIDQTSTTYSGEIGKDDDDLKQHEEFISN</sequence>
<feature type="region of interest" description="Disordered" evidence="1">
    <location>
        <begin position="1"/>
        <end position="36"/>
    </location>
</feature>
<dbReference type="Gene3D" id="3.10.20.90">
    <property type="entry name" value="Phosphatidylinositol 3-kinase Catalytic Subunit, Chain A, domain 1"/>
    <property type="match status" value="1"/>
</dbReference>
<evidence type="ECO:0000313" key="3">
    <source>
        <dbReference type="Proteomes" id="UP000663862"/>
    </source>
</evidence>
<dbReference type="EMBL" id="CAJOBQ010009825">
    <property type="protein sequence ID" value="CAF4701477.1"/>
    <property type="molecule type" value="Genomic_DNA"/>
</dbReference>
<evidence type="ECO:0000256" key="1">
    <source>
        <dbReference type="SAM" id="MobiDB-lite"/>
    </source>
</evidence>
<reference evidence="2" key="1">
    <citation type="submission" date="2021-02" db="EMBL/GenBank/DDBJ databases">
        <authorList>
            <person name="Nowell W R."/>
        </authorList>
    </citation>
    <scope>NUCLEOTIDE SEQUENCE</scope>
</reference>
<accession>A0A821IGN3</accession>
<proteinExistence type="predicted"/>
<gene>
    <name evidence="2" type="ORF">TSG867_LOCUS33345</name>
</gene>
<feature type="region of interest" description="Disordered" evidence="1">
    <location>
        <begin position="66"/>
        <end position="91"/>
    </location>
</feature>
<dbReference type="AlphaFoldDB" id="A0A821IGN3"/>
<name>A0A821IGN3_9BILA</name>
<dbReference type="InterPro" id="IPR029071">
    <property type="entry name" value="Ubiquitin-like_domsf"/>
</dbReference>
<comment type="caution">
    <text evidence="2">The sequence shown here is derived from an EMBL/GenBank/DDBJ whole genome shotgun (WGS) entry which is preliminary data.</text>
</comment>
<feature type="compositionally biased region" description="Basic and acidic residues" evidence="1">
    <location>
        <begin position="80"/>
        <end position="91"/>
    </location>
</feature>
<dbReference type="SUPFAM" id="SSF54236">
    <property type="entry name" value="Ubiquitin-like"/>
    <property type="match status" value="1"/>
</dbReference>
<feature type="compositionally biased region" description="Polar residues" evidence="1">
    <location>
        <begin position="1"/>
        <end position="29"/>
    </location>
</feature>
<protein>
    <submittedName>
        <fullName evidence="2">Uncharacterized protein</fullName>
    </submittedName>
</protein>
<dbReference type="Proteomes" id="UP000663862">
    <property type="component" value="Unassembled WGS sequence"/>
</dbReference>
<evidence type="ECO:0000313" key="2">
    <source>
        <dbReference type="EMBL" id="CAF4701477.1"/>
    </source>
</evidence>